<sequence length="115" mass="12753">MYGARGANVGVSKFLPLVHRLSESSVGSWEFFSSPSSPMKIYLKLPGASLSVTPTDYKKISTTGLEWLSQTQRSYHSLGMLGDDITVKVKGVPRLLPLASWDWFQSPCDPFKDQL</sequence>
<keyword evidence="2" id="KW-1185">Reference proteome</keyword>
<evidence type="ECO:0000313" key="2">
    <source>
        <dbReference type="Proteomes" id="UP001153269"/>
    </source>
</evidence>
<dbReference type="EMBL" id="CADEAL010002302">
    <property type="protein sequence ID" value="CAB1439563.1"/>
    <property type="molecule type" value="Genomic_DNA"/>
</dbReference>
<dbReference type="AlphaFoldDB" id="A0A9N7UZW1"/>
<organism evidence="1 2">
    <name type="scientific">Pleuronectes platessa</name>
    <name type="common">European plaice</name>
    <dbReference type="NCBI Taxonomy" id="8262"/>
    <lineage>
        <taxon>Eukaryota</taxon>
        <taxon>Metazoa</taxon>
        <taxon>Chordata</taxon>
        <taxon>Craniata</taxon>
        <taxon>Vertebrata</taxon>
        <taxon>Euteleostomi</taxon>
        <taxon>Actinopterygii</taxon>
        <taxon>Neopterygii</taxon>
        <taxon>Teleostei</taxon>
        <taxon>Neoteleostei</taxon>
        <taxon>Acanthomorphata</taxon>
        <taxon>Carangaria</taxon>
        <taxon>Pleuronectiformes</taxon>
        <taxon>Pleuronectoidei</taxon>
        <taxon>Pleuronectidae</taxon>
        <taxon>Pleuronectes</taxon>
    </lineage>
</organism>
<evidence type="ECO:0000313" key="1">
    <source>
        <dbReference type="EMBL" id="CAB1439563.1"/>
    </source>
</evidence>
<accession>A0A9N7UZW1</accession>
<dbReference type="Proteomes" id="UP001153269">
    <property type="component" value="Unassembled WGS sequence"/>
</dbReference>
<gene>
    <name evidence="1" type="ORF">PLEPLA_LOCUS27345</name>
</gene>
<reference evidence="1" key="1">
    <citation type="submission" date="2020-03" db="EMBL/GenBank/DDBJ databases">
        <authorList>
            <person name="Weist P."/>
        </authorList>
    </citation>
    <scope>NUCLEOTIDE SEQUENCE</scope>
</reference>
<protein>
    <submittedName>
        <fullName evidence="1">Uncharacterized protein</fullName>
    </submittedName>
</protein>
<name>A0A9N7UZW1_PLEPL</name>
<comment type="caution">
    <text evidence="1">The sequence shown here is derived from an EMBL/GenBank/DDBJ whole genome shotgun (WGS) entry which is preliminary data.</text>
</comment>
<proteinExistence type="predicted"/>